<dbReference type="CDD" id="cd02440">
    <property type="entry name" value="AdoMet_MTases"/>
    <property type="match status" value="1"/>
</dbReference>
<dbReference type="GO" id="GO:0032259">
    <property type="term" value="P:methylation"/>
    <property type="evidence" value="ECO:0007669"/>
    <property type="project" value="UniProtKB-KW"/>
</dbReference>
<evidence type="ECO:0000313" key="1">
    <source>
        <dbReference type="EMBL" id="QBB70584.1"/>
    </source>
</evidence>
<dbReference type="RefSeq" id="WP_129832842.1">
    <property type="nucleotide sequence ID" value="NZ_CP035704.1"/>
</dbReference>
<reference evidence="1 2" key="1">
    <citation type="submission" date="2019-01" db="EMBL/GenBank/DDBJ databases">
        <title>Pseudolysobacter antarctica gen. nov., sp. nov., isolated from Fildes Peninsula, Antarctica.</title>
        <authorList>
            <person name="Wei Z."/>
            <person name="Peng F."/>
        </authorList>
    </citation>
    <scope>NUCLEOTIDE SEQUENCE [LARGE SCALE GENOMIC DNA]</scope>
    <source>
        <strain evidence="1 2">AQ6-296</strain>
    </source>
</reference>
<keyword evidence="1" id="KW-0489">Methyltransferase</keyword>
<name>A0A411HJJ6_9GAMM</name>
<proteinExistence type="predicted"/>
<dbReference type="PANTHER" id="PTHR43861">
    <property type="entry name" value="TRANS-ACONITATE 2-METHYLTRANSFERASE-RELATED"/>
    <property type="match status" value="1"/>
</dbReference>
<organism evidence="1 2">
    <name type="scientific">Pseudolysobacter antarcticus</name>
    <dbReference type="NCBI Taxonomy" id="2511995"/>
    <lineage>
        <taxon>Bacteria</taxon>
        <taxon>Pseudomonadati</taxon>
        <taxon>Pseudomonadota</taxon>
        <taxon>Gammaproteobacteria</taxon>
        <taxon>Lysobacterales</taxon>
        <taxon>Rhodanobacteraceae</taxon>
        <taxon>Pseudolysobacter</taxon>
    </lineage>
</organism>
<accession>A0A411HJJ6</accession>
<dbReference type="Proteomes" id="UP000291562">
    <property type="component" value="Chromosome"/>
</dbReference>
<keyword evidence="2" id="KW-1185">Reference proteome</keyword>
<evidence type="ECO:0000313" key="2">
    <source>
        <dbReference type="Proteomes" id="UP000291562"/>
    </source>
</evidence>
<gene>
    <name evidence="1" type="ORF">ELE36_09515</name>
</gene>
<dbReference type="GO" id="GO:0008168">
    <property type="term" value="F:methyltransferase activity"/>
    <property type="evidence" value="ECO:0007669"/>
    <property type="project" value="UniProtKB-KW"/>
</dbReference>
<dbReference type="SUPFAM" id="SSF53335">
    <property type="entry name" value="S-adenosyl-L-methionine-dependent methyltransferases"/>
    <property type="match status" value="1"/>
</dbReference>
<dbReference type="Pfam" id="PF13489">
    <property type="entry name" value="Methyltransf_23"/>
    <property type="match status" value="1"/>
</dbReference>
<dbReference type="EMBL" id="CP035704">
    <property type="protein sequence ID" value="QBB70584.1"/>
    <property type="molecule type" value="Genomic_DNA"/>
</dbReference>
<dbReference type="KEGG" id="xbc:ELE36_09515"/>
<keyword evidence="1" id="KW-0808">Transferase</keyword>
<dbReference type="OrthoDB" id="9760689at2"/>
<dbReference type="AlphaFoldDB" id="A0A411HJJ6"/>
<dbReference type="InterPro" id="IPR029063">
    <property type="entry name" value="SAM-dependent_MTases_sf"/>
</dbReference>
<dbReference type="Gene3D" id="3.40.50.150">
    <property type="entry name" value="Vaccinia Virus protein VP39"/>
    <property type="match status" value="1"/>
</dbReference>
<protein>
    <submittedName>
        <fullName evidence="1">Class I SAM-dependent methyltransferase</fullName>
    </submittedName>
</protein>
<sequence>MTISAPPVLRIETLVSCPVCGGGSLHHLLTSSDFESATGDYGIDECADCGIAFTNPRPIEADLPKLYEQRDSADFPSAASDGFITRLRDFSIDRYLRTQLSDKRLDGFAELQVLDYGCGDGALSRGVDRYAKAHGLAAKITAVDFHALTPAALNNMPLLRYLTHTQLQADDQTYDVIFLRHVLEHHPHPLRLLQRLAELLRPDGRLCIEVPNRRSIWASAFGKFFFGYYLPRHLVHFDRSSIENTFARAGFHDIRIESGHTPLIGGSLGSLIGRKISNTGLFGMAGYPLQVAVDLVVGRSTTLRVIATRA</sequence>